<name>A0ABT4B4G9_9ACTN</name>
<evidence type="ECO:0008006" key="4">
    <source>
        <dbReference type="Google" id="ProtNLM"/>
    </source>
</evidence>
<evidence type="ECO:0000313" key="2">
    <source>
        <dbReference type="EMBL" id="MCY1141398.1"/>
    </source>
</evidence>
<evidence type="ECO:0000256" key="1">
    <source>
        <dbReference type="SAM" id="MobiDB-lite"/>
    </source>
</evidence>
<comment type="caution">
    <text evidence="2">The sequence shown here is derived from an EMBL/GenBank/DDBJ whole genome shotgun (WGS) entry which is preliminary data.</text>
</comment>
<evidence type="ECO:0000313" key="3">
    <source>
        <dbReference type="Proteomes" id="UP001151002"/>
    </source>
</evidence>
<dbReference type="Proteomes" id="UP001151002">
    <property type="component" value="Unassembled WGS sequence"/>
</dbReference>
<keyword evidence="3" id="KW-1185">Reference proteome</keyword>
<gene>
    <name evidence="2" type="ORF">OWR29_25650</name>
</gene>
<reference evidence="2" key="1">
    <citation type="submission" date="2022-11" db="EMBL/GenBank/DDBJ databases">
        <authorList>
            <person name="Somphong A."/>
            <person name="Phongsopitanun W."/>
        </authorList>
    </citation>
    <scope>NUCLEOTIDE SEQUENCE</scope>
    <source>
        <strain evidence="2">Pm04-4</strain>
    </source>
</reference>
<dbReference type="RefSeq" id="WP_267565783.1">
    <property type="nucleotide sequence ID" value="NZ_JAPNTZ010000009.1"/>
</dbReference>
<dbReference type="EMBL" id="JAPNTZ010000009">
    <property type="protein sequence ID" value="MCY1141398.1"/>
    <property type="molecule type" value="Genomic_DNA"/>
</dbReference>
<feature type="region of interest" description="Disordered" evidence="1">
    <location>
        <begin position="38"/>
        <end position="61"/>
    </location>
</feature>
<sequence length="61" mass="6853">MSARRFFVFKKDGDTGRVSQVGTGSKTFAKAQKHRAQMRAVDAQRHGSNSYTFSEGRKSKK</sequence>
<protein>
    <recommendedName>
        <fullName evidence="4">DUF2188 domain-containing protein</fullName>
    </recommendedName>
</protein>
<organism evidence="2 3">
    <name type="scientific">Paractinoplanes pyxinae</name>
    <dbReference type="NCBI Taxonomy" id="2997416"/>
    <lineage>
        <taxon>Bacteria</taxon>
        <taxon>Bacillati</taxon>
        <taxon>Actinomycetota</taxon>
        <taxon>Actinomycetes</taxon>
        <taxon>Micromonosporales</taxon>
        <taxon>Micromonosporaceae</taxon>
        <taxon>Paractinoplanes</taxon>
    </lineage>
</organism>
<accession>A0ABT4B4G9</accession>
<proteinExistence type="predicted"/>